<dbReference type="EMBL" id="FOHN01000021">
    <property type="protein sequence ID" value="SET44713.1"/>
    <property type="molecule type" value="Genomic_DNA"/>
</dbReference>
<protein>
    <submittedName>
        <fullName evidence="1">Uncharacterized protein</fullName>
    </submittedName>
</protein>
<dbReference type="STRING" id="29364.SAMN04487772_12131"/>
<dbReference type="Proteomes" id="UP000199800">
    <property type="component" value="Unassembled WGS sequence"/>
</dbReference>
<accession>A0A1I0EHQ3</accession>
<gene>
    <name evidence="1" type="ORF">SAMN04487772_12131</name>
</gene>
<sequence length="209" mass="24791">MRKKEREPDYRSFVNKKKIPIITLDPKWHELFPDDAKTAVIRQLEKKLNDLLKQQGKLVNEIKDMKKLKMQLMNQIVASMGEGATEEAERKRGKKTEVSQKMILEINDKLEVRNDELLDIPYKIREANELLVVECLKYWYSLIQENTADIKKLDSWIMSVREELKSRLLEKQEKEEINQKVYSYMHNLLGHDVINKFDHSFVDKGSDIE</sequence>
<proteinExistence type="predicted"/>
<keyword evidence="2" id="KW-1185">Reference proteome</keyword>
<evidence type="ECO:0000313" key="2">
    <source>
        <dbReference type="Proteomes" id="UP000199800"/>
    </source>
</evidence>
<evidence type="ECO:0000313" key="1">
    <source>
        <dbReference type="EMBL" id="SET44713.1"/>
    </source>
</evidence>
<dbReference type="OrthoDB" id="9784941at2"/>
<name>A0A1I0EHQ3_9FIRM</name>
<dbReference type="RefSeq" id="WP_092478517.1">
    <property type="nucleotide sequence ID" value="NZ_FOHN01000021.1"/>
</dbReference>
<dbReference type="AlphaFoldDB" id="A0A1I0EHQ3"/>
<organism evidence="1 2">
    <name type="scientific">[Clostridium] polysaccharolyticum</name>
    <dbReference type="NCBI Taxonomy" id="29364"/>
    <lineage>
        <taxon>Bacteria</taxon>
        <taxon>Bacillati</taxon>
        <taxon>Bacillota</taxon>
        <taxon>Clostridia</taxon>
        <taxon>Lachnospirales</taxon>
        <taxon>Lachnospiraceae</taxon>
    </lineage>
</organism>
<reference evidence="1 2" key="1">
    <citation type="submission" date="2016-10" db="EMBL/GenBank/DDBJ databases">
        <authorList>
            <person name="de Groot N.N."/>
        </authorList>
    </citation>
    <scope>NUCLEOTIDE SEQUENCE [LARGE SCALE GENOMIC DNA]</scope>
    <source>
        <strain evidence="1 2">DSM 1801</strain>
    </source>
</reference>